<feature type="domain" description="PDZ" evidence="21">
    <location>
        <begin position="1609"/>
        <end position="1685"/>
    </location>
</feature>
<dbReference type="Pfam" id="PF09045">
    <property type="entry name" value="L27_2"/>
    <property type="match status" value="1"/>
</dbReference>
<evidence type="ECO:0000256" key="6">
    <source>
        <dbReference type="ARBA" id="ARBA00022553"/>
    </source>
</evidence>
<dbReference type="InterPro" id="IPR051342">
    <property type="entry name" value="PDZ_scaffold"/>
</dbReference>
<evidence type="ECO:0000256" key="9">
    <source>
        <dbReference type="ARBA" id="ARBA00022949"/>
    </source>
</evidence>
<keyword evidence="19" id="KW-0175">Coiled coil</keyword>
<keyword evidence="9" id="KW-0965">Cell junction</keyword>
<reference evidence="23" key="2">
    <citation type="submission" date="2025-08" db="UniProtKB">
        <authorList>
            <consortium name="Ensembl"/>
        </authorList>
    </citation>
    <scope>IDENTIFICATION</scope>
</reference>
<evidence type="ECO:0000256" key="15">
    <source>
        <dbReference type="ARBA" id="ARBA00037831"/>
    </source>
</evidence>
<dbReference type="InterPro" id="IPR015132">
    <property type="entry name" value="L27_2"/>
</dbReference>
<evidence type="ECO:0000256" key="17">
    <source>
        <dbReference type="ARBA" id="ARBA00073626"/>
    </source>
</evidence>
<evidence type="ECO:0000256" key="8">
    <source>
        <dbReference type="ARBA" id="ARBA00022737"/>
    </source>
</evidence>
<evidence type="ECO:0000313" key="23">
    <source>
        <dbReference type="Ensembl" id="ENSCHIP00000026298.1"/>
    </source>
</evidence>
<evidence type="ECO:0000256" key="3">
    <source>
        <dbReference type="ARBA" id="ARBA00022427"/>
    </source>
</evidence>
<dbReference type="FunFam" id="2.30.42.10:FF:000108">
    <property type="entry name" value="Multiple PDZ domain protein isoform X1"/>
    <property type="match status" value="1"/>
</dbReference>
<dbReference type="InterPro" id="IPR004172">
    <property type="entry name" value="L27_dom"/>
</dbReference>
<evidence type="ECO:0000256" key="16">
    <source>
        <dbReference type="ARBA" id="ARBA00057502"/>
    </source>
</evidence>
<dbReference type="SMART" id="SM00228">
    <property type="entry name" value="PDZ"/>
    <property type="match status" value="13"/>
</dbReference>
<dbReference type="GO" id="GO:0016324">
    <property type="term" value="C:apical plasma membrane"/>
    <property type="evidence" value="ECO:0007669"/>
    <property type="project" value="UniProtKB-SubCell"/>
</dbReference>
<dbReference type="CDD" id="cd06672">
    <property type="entry name" value="PDZ8_MUPP1-PDZ7_PATJ-PDZ2_INAD-like"/>
    <property type="match status" value="1"/>
</dbReference>
<evidence type="ECO:0000256" key="11">
    <source>
        <dbReference type="ARBA" id="ARBA00023136"/>
    </source>
</evidence>
<dbReference type="GeneTree" id="ENSGT00940000155586"/>
<dbReference type="Proteomes" id="UP000291000">
    <property type="component" value="Chromosome 8"/>
</dbReference>
<dbReference type="FunFam" id="2.30.42.10:FF:000110">
    <property type="entry name" value="multiple PDZ domain protein isoform X2"/>
    <property type="match status" value="1"/>
</dbReference>
<feature type="domain" description="PDZ" evidence="21">
    <location>
        <begin position="259"/>
        <end position="339"/>
    </location>
</feature>
<evidence type="ECO:0000256" key="12">
    <source>
        <dbReference type="ARBA" id="ARBA00023273"/>
    </source>
</evidence>
<dbReference type="Gene3D" id="1.10.287.650">
    <property type="entry name" value="L27 domain"/>
    <property type="match status" value="1"/>
</dbReference>
<dbReference type="EMBL" id="LWLT01000007">
    <property type="status" value="NOT_ANNOTATED_CDS"/>
    <property type="molecule type" value="Genomic_DNA"/>
</dbReference>
<accession>A0A452FPR2</accession>
<feature type="domain" description="PDZ" evidence="21">
    <location>
        <begin position="691"/>
        <end position="767"/>
    </location>
</feature>
<dbReference type="Ensembl" id="ENSCHIT00000034161.1">
    <property type="protein sequence ID" value="ENSCHIP00000026298.1"/>
    <property type="gene ID" value="ENSCHIG00000022331.1"/>
</dbReference>
<feature type="domain" description="PDZ" evidence="21">
    <location>
        <begin position="997"/>
        <end position="1065"/>
    </location>
</feature>
<feature type="compositionally biased region" description="Low complexity" evidence="20">
    <location>
        <begin position="1573"/>
        <end position="1585"/>
    </location>
</feature>
<dbReference type="FunFam" id="2.30.42.10:FF:000058">
    <property type="entry name" value="multiple PDZ domain protein isoform X1"/>
    <property type="match status" value="1"/>
</dbReference>
<dbReference type="FunFam" id="2.30.42.10:FF:000140">
    <property type="entry name" value="Multiple PDZ domain crumbs cell polarity complex component"/>
    <property type="match status" value="1"/>
</dbReference>
<keyword evidence="12" id="KW-0966">Cell projection</keyword>
<keyword evidence="6" id="KW-0597">Phosphoprotein</keyword>
<dbReference type="CDD" id="cd06689">
    <property type="entry name" value="PDZ1_MUPP1-like"/>
    <property type="match status" value="1"/>
</dbReference>
<reference evidence="23" key="3">
    <citation type="submission" date="2025-09" db="UniProtKB">
        <authorList>
            <consortium name="Ensembl"/>
        </authorList>
    </citation>
    <scope>IDENTIFICATION</scope>
</reference>
<feature type="region of interest" description="Disordered" evidence="20">
    <location>
        <begin position="1267"/>
        <end position="1297"/>
    </location>
</feature>
<dbReference type="SUPFAM" id="SSF101288">
    <property type="entry name" value="L27 domain"/>
    <property type="match status" value="1"/>
</dbReference>
<evidence type="ECO:0000256" key="14">
    <source>
        <dbReference type="ARBA" id="ARBA00034105"/>
    </source>
</evidence>
<dbReference type="PROSITE" id="PS50106">
    <property type="entry name" value="PDZ"/>
    <property type="match status" value="13"/>
</dbReference>
<keyword evidence="4" id="KW-1003">Cell membrane</keyword>
<dbReference type="Gene3D" id="2.30.42.10">
    <property type="match status" value="13"/>
</dbReference>
<feature type="domain" description="PDZ" evidence="21">
    <location>
        <begin position="1955"/>
        <end position="2038"/>
    </location>
</feature>
<dbReference type="Pfam" id="PF16667">
    <property type="entry name" value="MPDZ_u10"/>
    <property type="match status" value="1"/>
</dbReference>
<feature type="region of interest" description="Disordered" evidence="20">
    <location>
        <begin position="1435"/>
        <end position="1454"/>
    </location>
</feature>
<dbReference type="CDD" id="cd06669">
    <property type="entry name" value="PDZ5_MUPP1-like"/>
    <property type="match status" value="1"/>
</dbReference>
<dbReference type="CDD" id="cd10817">
    <property type="entry name" value="PDZ9_MUPP1-like"/>
    <property type="match status" value="1"/>
</dbReference>
<dbReference type="FunFam" id="2.30.42.10:FF:000051">
    <property type="entry name" value="Multiple PDZ domain protein isoform X1"/>
    <property type="match status" value="1"/>
</dbReference>
<dbReference type="GO" id="GO:0014069">
    <property type="term" value="C:postsynaptic density"/>
    <property type="evidence" value="ECO:0007669"/>
    <property type="project" value="UniProtKB-SubCell"/>
</dbReference>
<evidence type="ECO:0000256" key="13">
    <source>
        <dbReference type="ARBA" id="ARBA00034102"/>
    </source>
</evidence>
<sequence length="2038" mass="218061">MLLFGLDKNRAVQAAERLQAKLRERGDAANEDKLNLLKSVLQSPLFSQILNLQTSIQQLKDEVNIATSTISNVEYGHIPHLSPGVIPTLQNESFLSSPNNGNLEVLTGLGTTAHINGKPACDEFDQLIKNMAQGRQVEVFELLKPPCGGLGFSVVGLRSENRGELGIFVQEIQEGSVAHRDGRLKETDQILAINGQALDQTITHQQAISILQKAKDTVQLVIARGSLPQLISPIVSRSPSAASTISAHSNPVHWQHVETIELVNDGSGLGFGIVGGKATGVIVKTILPGGVADQHGRLCSGDHILRIGDTDLAGMSSEQVAQVLRQCGNRVKLMIARGAIEEPTAPTSLGITLSSSPASTPEMRVDASTQKSEESETFDVELTKNVQGLGITIAGYIGDKKLEPSGIFVKSITKSSAVEHDGRIQIGDQIIAVDGTNLQGFTNQQAVEVLRHTGQTVQLTLMRRAKQDAELASREDVTKDAVLSPVNADVKDEDSLSLRRNTSILPIEEEVSAEREEIEDAQQQEAALLTKWQRIMGINYEIVVAHVSKFSENSGLGISLEATVGHHFIRSVLPEGPVGHSGKLFSGDELLEVNGITLLGENHQEVVTILKELPIEVTMVCCRRTVPPTAPSELESLDLCDIELTEKPHVDLGEFIGSSETEDPVLTMTDVDQNAEEVQGPLAMWEADIQNIELEKGSKGLGFSILDYQDPVDPASTVIVIRSLVPGGIAEKDGRLLPGDRLMFVNDVNLENSSLEEAVQALKGAPSGTVRIGVAKPLPLSPEEGYVSAKEDSFLYPPHSCEEEGLADKALFRADLALVNANDADLADESAFESQYSPDNGSIYSTQASILSLHSSACSDNLNYGPSLPSSPPKDITENSSDSVLDLQMSLEELYAQNLLQRQDESVPSVNLSMGPASGFTMNDYTPANAIEQHYECDSLRAWTESHLPNEVASSAELNSPVLTDSTGKFLIPQGSLASAAECVMLQNTPRESFERTIVIAKGNSSLGMTVSANKDGLGVIVRSIIHGGAISRDGRIAVGDCLLCINEESTISLTNAQARALLRRHSLIGPDIKITYVPAEYLEEFKISLGQQSGGIMALDIFASYTGRDIPELPEREEGEGEESDLQNAAYSNWNQPRRVELWREPSKSLGISIVGGRGMGSRLSNGEVMRGIFIKHVLEDSPAGKNGTLKPGDRIVEVDGMDLRDASHEQAVEAIRKAGNPVVFLVQSIINRPRKSPLPSLPHNLYPKYKFSSTNPFADSLQFTADKVPSQSESEPEKPPLCHSPPPLPPVLAEMSGDHALSSANETSEDVDEEDEFGYSWKNIRERYGTLTGELHMIELEKGRSGLGLSLAGNKDRSRMSVFIVGIDPNGAAGKDGQLQIADELLEINGQILYGRSHQNASSIIKCAPSKVKIIFIRNKDAVSQMAVCPGHTVEPSPATSENLQNKEAEPSGITSDAVVDLSSLTNVQHLELPKDQGGLGIAISEEDTLSGVIIKSLTEHGAAAKDGRLKVGDQILAVDDEVVVGYPVEKFINLLKTAKTKVKLTIRAENPDSQATTSGTDTANGERKSSPQSPVVPLPSTSRSSTPAIFASDPATCPIIPGCETTIEISKGRTGLGLSIVGGSDTLLGAIIIHEVYEEGAACKDGRLWKRQLWGGKATHDEAINVLRQTPQRVLLTLYRDEAPYKEEDVYDTLTVELQKKPGKGLGLSIVGKRNDTGVFVSDVVKGGIADADGRLLQGDQILMVNGEDVRHATQEAVAALLKCSLGTVTLEVGRVKTGPFHSERRPSQSSQVRSSSLSSFTFPLSGSGTSELLESSSKKNFDQSILSVPWQGPTDSLGISIAGGVGSPLGDVPIFIAMMHPNGVAAQTQKLRVGDRIVSICGTSTEGMTHTQAVNLLKNAPGSIEMQVVAGGDVSVVTGHQQEPASSSLSLTGLTSSSIFQDDLGPPQCKSITLDRGPDGLGFSIVGGYGSPHGDLPIYVKTVFAKGAASEDGRLKRGDQIIAVNGQSLEGVTHEEAVAILKRTKGTITLMVLS</sequence>
<evidence type="ECO:0000256" key="2">
    <source>
        <dbReference type="ARBA" id="ARBA00004435"/>
    </source>
</evidence>
<comment type="subcellular location">
    <subcellularLocation>
        <location evidence="15">Apical cell membrane</location>
        <topology evidence="15">Peripheral membrane protein</topology>
    </subcellularLocation>
    <subcellularLocation>
        <location evidence="2">Cell junction</location>
        <location evidence="2">Tight junction</location>
    </subcellularLocation>
    <subcellularLocation>
        <location evidence="1">Cell projection</location>
        <location evidence="1">Dendrite</location>
    </subcellularLocation>
    <subcellularLocation>
        <location evidence="14">Postsynaptic density</location>
    </subcellularLocation>
    <subcellularLocation>
        <location evidence="13">Synapse</location>
        <location evidence="13">Synaptosome</location>
    </subcellularLocation>
</comment>
<evidence type="ECO:0000256" key="4">
    <source>
        <dbReference type="ARBA" id="ARBA00022475"/>
    </source>
</evidence>
<dbReference type="InterPro" id="IPR032078">
    <property type="entry name" value="MPDZ_u10"/>
</dbReference>
<gene>
    <name evidence="23" type="primary">MPDZ</name>
</gene>
<dbReference type="InterPro" id="IPR036034">
    <property type="entry name" value="PDZ_sf"/>
</dbReference>
<keyword evidence="7" id="KW-0771">Synaptosome</keyword>
<dbReference type="GO" id="GO:0030425">
    <property type="term" value="C:dendrite"/>
    <property type="evidence" value="ECO:0007669"/>
    <property type="project" value="UniProtKB-SubCell"/>
</dbReference>
<dbReference type="CDD" id="cd06668">
    <property type="entry name" value="PDZ4_MUPP1-like"/>
    <property type="match status" value="1"/>
</dbReference>
<reference evidence="23 24" key="1">
    <citation type="submission" date="2016-04" db="EMBL/GenBank/DDBJ databases">
        <title>Polished mammalian reference genomes with single-molecule sequencing and chromosome conformation capture applied to the Capra hircus genome.</title>
        <authorList>
            <person name="Bickhart D.M."/>
            <person name="Koren S."/>
            <person name="Rosen B."/>
            <person name="Hastie A."/>
            <person name="Liachko I."/>
            <person name="Sullivan S.T."/>
            <person name="Burton J."/>
            <person name="Sayre B.L."/>
            <person name="Huson H.J."/>
            <person name="Lee J."/>
            <person name="Lam E."/>
            <person name="Kelley C.M."/>
            <person name="Hutchison J.L."/>
            <person name="Zhou Y."/>
            <person name="Sun J."/>
            <person name="Crisa A."/>
            <person name="Schwartz J.C."/>
            <person name="Hammond J.A."/>
            <person name="Schroeder S.G."/>
            <person name="Liu G.E."/>
            <person name="Dunham M."/>
            <person name="Shendure J."/>
            <person name="Sonstegard T.S."/>
            <person name="Phillippy A.M."/>
            <person name="Van Tassell C.P."/>
            <person name="Smith T.P."/>
        </authorList>
    </citation>
    <scope>NUCLEOTIDE SEQUENCE [LARGE SCALE GENOMIC DNA]</scope>
</reference>
<feature type="domain" description="PDZ" evidence="21">
    <location>
        <begin position="1339"/>
        <end position="1422"/>
    </location>
</feature>
<keyword evidence="11" id="KW-0472">Membrane</keyword>
<dbReference type="FunFam" id="2.30.42.10:FF:000093">
    <property type="entry name" value="multiple PDZ domain protein isoform X1"/>
    <property type="match status" value="1"/>
</dbReference>
<dbReference type="CDD" id="cd06674">
    <property type="entry name" value="PDZ11_MUPP1-PDZ9_PATJ-like"/>
    <property type="match status" value="1"/>
</dbReference>
<dbReference type="GO" id="GO:0005923">
    <property type="term" value="C:bicellular tight junction"/>
    <property type="evidence" value="ECO:0007669"/>
    <property type="project" value="UniProtKB-SubCell"/>
</dbReference>
<evidence type="ECO:0000259" key="21">
    <source>
        <dbReference type="PROSITE" id="PS50106"/>
    </source>
</evidence>
<proteinExistence type="predicted"/>
<feature type="domain" description="PDZ" evidence="21">
    <location>
        <begin position="379"/>
        <end position="465"/>
    </location>
</feature>
<dbReference type="FunFam" id="2.30.42.10:FF:000057">
    <property type="entry name" value="multiple PDZ domain protein isoform X1"/>
    <property type="match status" value="1"/>
</dbReference>
<feature type="domain" description="PDZ" evidence="21">
    <location>
        <begin position="139"/>
        <end position="226"/>
    </location>
</feature>
<evidence type="ECO:0000256" key="19">
    <source>
        <dbReference type="SAM" id="Coils"/>
    </source>
</evidence>
<comment type="function">
    <text evidence="16">Member of the NMDAR signaling complex that may play a role in control of AMPAR potentiation and synaptic plasticity in excitatory synapses. Promotes clustering of HT2RC at the cell surface.</text>
</comment>
<keyword evidence="24" id="KW-1185">Reference proteome</keyword>
<dbReference type="Pfam" id="PF00595">
    <property type="entry name" value="PDZ"/>
    <property type="match status" value="12"/>
</dbReference>
<keyword evidence="5" id="KW-0488">Methylation</keyword>
<dbReference type="PANTHER" id="PTHR19964:SF10">
    <property type="entry name" value="MULTIPLE PDZ DOMAIN PROTEIN"/>
    <property type="match status" value="1"/>
</dbReference>
<feature type="domain" description="L27" evidence="22">
    <location>
        <begin position="4"/>
        <end position="64"/>
    </location>
</feature>
<evidence type="ECO:0000256" key="1">
    <source>
        <dbReference type="ARBA" id="ARBA00004279"/>
    </source>
</evidence>
<dbReference type="FunFam" id="2.30.42.10:FF:000070">
    <property type="entry name" value="Multiple PDZ domain protein"/>
    <property type="match status" value="1"/>
</dbReference>
<feature type="compositionally biased region" description="Polar residues" evidence="20">
    <location>
        <begin position="1554"/>
        <end position="1566"/>
    </location>
</feature>
<dbReference type="CDD" id="cd06667">
    <property type="entry name" value="PDZ2_MUPP1-like"/>
    <property type="match status" value="1"/>
</dbReference>
<feature type="domain" description="PDZ" evidence="21">
    <location>
        <begin position="544"/>
        <end position="625"/>
    </location>
</feature>
<dbReference type="FunFam" id="2.30.42.10:FF:000072">
    <property type="entry name" value="multiple PDZ domain protein isoform X1"/>
    <property type="match status" value="1"/>
</dbReference>
<feature type="coiled-coil region" evidence="19">
    <location>
        <begin position="12"/>
        <end position="69"/>
    </location>
</feature>
<evidence type="ECO:0000259" key="22">
    <source>
        <dbReference type="PROSITE" id="PS51022"/>
    </source>
</evidence>
<dbReference type="CDD" id="cd06791">
    <property type="entry name" value="PDZ3_MUPP1-like"/>
    <property type="match status" value="1"/>
</dbReference>
<feature type="domain" description="PDZ" evidence="21">
    <location>
        <begin position="1140"/>
        <end position="1228"/>
    </location>
</feature>
<feature type="region of interest" description="Disordered" evidence="20">
    <location>
        <begin position="1553"/>
        <end position="1590"/>
    </location>
</feature>
<keyword evidence="10" id="KW-0770">Synapse</keyword>
<keyword evidence="8" id="KW-0677">Repeat</keyword>
<feature type="domain" description="PDZ" evidence="21">
    <location>
        <begin position="1698"/>
        <end position="1780"/>
    </location>
</feature>
<keyword evidence="3" id="KW-0796">Tight junction</keyword>
<dbReference type="InterPro" id="IPR001478">
    <property type="entry name" value="PDZ"/>
</dbReference>
<evidence type="ECO:0000256" key="10">
    <source>
        <dbReference type="ARBA" id="ARBA00023018"/>
    </source>
</evidence>
<feature type="coiled-coil region" evidence="19">
    <location>
        <begin position="504"/>
        <end position="531"/>
    </location>
</feature>
<organism evidence="23 24">
    <name type="scientific">Capra hircus</name>
    <name type="common">Goat</name>
    <dbReference type="NCBI Taxonomy" id="9925"/>
    <lineage>
        <taxon>Eukaryota</taxon>
        <taxon>Metazoa</taxon>
        <taxon>Chordata</taxon>
        <taxon>Craniata</taxon>
        <taxon>Vertebrata</taxon>
        <taxon>Euteleostomi</taxon>
        <taxon>Mammalia</taxon>
        <taxon>Eutheria</taxon>
        <taxon>Laurasiatheria</taxon>
        <taxon>Artiodactyla</taxon>
        <taxon>Ruminantia</taxon>
        <taxon>Pecora</taxon>
        <taxon>Bovidae</taxon>
        <taxon>Caprinae</taxon>
        <taxon>Capra</taxon>
    </lineage>
</organism>
<evidence type="ECO:0000256" key="18">
    <source>
        <dbReference type="ARBA" id="ARBA00075678"/>
    </source>
</evidence>
<dbReference type="FunFam" id="2.30.42.10:FF:000044">
    <property type="entry name" value="Multiple PDZ domain protein isoform X1"/>
    <property type="match status" value="1"/>
</dbReference>
<dbReference type="FunFam" id="2.30.42.10:FF:000054">
    <property type="entry name" value="multiple PDZ domain protein isoform X1"/>
    <property type="match status" value="1"/>
</dbReference>
<evidence type="ECO:0000313" key="24">
    <source>
        <dbReference type="Proteomes" id="UP000291000"/>
    </source>
</evidence>
<dbReference type="PROSITE" id="PS51022">
    <property type="entry name" value="L27"/>
    <property type="match status" value="1"/>
</dbReference>
<protein>
    <recommendedName>
        <fullName evidence="17">Multiple PDZ domain protein</fullName>
    </recommendedName>
    <alternativeName>
        <fullName evidence="18">Multi-PDZ domain protein 1</fullName>
    </alternativeName>
</protein>
<dbReference type="Bgee" id="ENSCHIG00000022331">
    <property type="expression patterns" value="Expressed in longissimus thoracis muscle and 16 other cell types or tissues"/>
</dbReference>
<evidence type="ECO:0000256" key="20">
    <source>
        <dbReference type="SAM" id="MobiDB-lite"/>
    </source>
</evidence>
<feature type="domain" description="PDZ" evidence="21">
    <location>
        <begin position="1472"/>
        <end position="1553"/>
    </location>
</feature>
<evidence type="ECO:0000256" key="7">
    <source>
        <dbReference type="ARBA" id="ARBA00022599"/>
    </source>
</evidence>
<dbReference type="InterPro" id="IPR036892">
    <property type="entry name" value="L27_dom_sf"/>
</dbReference>
<dbReference type="CDD" id="cd06673">
    <property type="entry name" value="PDZ10_MUPP1-PDZ8_PATJ-like"/>
    <property type="match status" value="1"/>
</dbReference>
<dbReference type="CDD" id="cd06670">
    <property type="entry name" value="PDZ6_MUPP1-like"/>
    <property type="match status" value="1"/>
</dbReference>
<dbReference type="SUPFAM" id="SSF50156">
    <property type="entry name" value="PDZ domain-like"/>
    <property type="match status" value="13"/>
</dbReference>
<dbReference type="CDD" id="cd06675">
    <property type="entry name" value="PDZ12_MUPP1-like"/>
    <property type="match status" value="1"/>
</dbReference>
<name>A0A452FPR2_CAPHI</name>
<dbReference type="CDD" id="cd06671">
    <property type="entry name" value="PDZ7_MUPP1-PD6_PATJ-like"/>
    <property type="match status" value="1"/>
</dbReference>
<dbReference type="PANTHER" id="PTHR19964">
    <property type="entry name" value="MULTIPLE PDZ DOMAIN PROTEIN"/>
    <property type="match status" value="1"/>
</dbReference>
<evidence type="ECO:0000256" key="5">
    <source>
        <dbReference type="ARBA" id="ARBA00022481"/>
    </source>
</evidence>
<feature type="domain" description="PDZ" evidence="21">
    <location>
        <begin position="1835"/>
        <end position="1916"/>
    </location>
</feature>
<dbReference type="FunFam" id="2.30.42.10:FF:000038">
    <property type="entry name" value="Multiple PDZ domain protein isoform X1"/>
    <property type="match status" value="1"/>
</dbReference>
<dbReference type="CDD" id="cd06676">
    <property type="entry name" value="PDZ13_MUPP1-like"/>
    <property type="match status" value="1"/>
</dbReference>